<evidence type="ECO:0000313" key="3">
    <source>
        <dbReference type="EMBL" id="NYE57469.1"/>
    </source>
</evidence>
<keyword evidence="4" id="KW-1185">Reference proteome</keyword>
<evidence type="ECO:0000259" key="2">
    <source>
        <dbReference type="SMART" id="SM00014"/>
    </source>
</evidence>
<dbReference type="Pfam" id="PF01569">
    <property type="entry name" value="PAP2"/>
    <property type="match status" value="1"/>
</dbReference>
<dbReference type="SUPFAM" id="SSF48317">
    <property type="entry name" value="Acid phosphatase/Vanadium-dependent haloperoxidase"/>
    <property type="match status" value="1"/>
</dbReference>
<feature type="transmembrane region" description="Helical" evidence="1">
    <location>
        <begin position="125"/>
        <end position="146"/>
    </location>
</feature>
<dbReference type="SMART" id="SM00014">
    <property type="entry name" value="acidPPc"/>
    <property type="match status" value="1"/>
</dbReference>
<evidence type="ECO:0000313" key="4">
    <source>
        <dbReference type="Proteomes" id="UP000604066"/>
    </source>
</evidence>
<dbReference type="RefSeq" id="WP_051250142.1">
    <property type="nucleotide sequence ID" value="NZ_ATYG01000009.1"/>
</dbReference>
<dbReference type="PANTHER" id="PTHR14969">
    <property type="entry name" value="SPHINGOSINE-1-PHOSPHATE PHOSPHOHYDROLASE"/>
    <property type="match status" value="1"/>
</dbReference>
<name>A0ABX2R8G6_9THEO</name>
<dbReference type="GO" id="GO:0050380">
    <property type="term" value="F:undecaprenyl-diphosphatase activity"/>
    <property type="evidence" value="ECO:0007669"/>
    <property type="project" value="UniProtKB-EC"/>
</dbReference>
<dbReference type="PANTHER" id="PTHR14969:SF58">
    <property type="entry name" value="UNDECAPRENYL-DIPHOSPHATASE BCRC"/>
    <property type="match status" value="1"/>
</dbReference>
<proteinExistence type="predicted"/>
<feature type="transmembrane region" description="Helical" evidence="1">
    <location>
        <begin position="56"/>
        <end position="77"/>
    </location>
</feature>
<keyword evidence="1" id="KW-1133">Transmembrane helix</keyword>
<protein>
    <submittedName>
        <fullName evidence="3">Undecaprenyl-diphosphatase</fullName>
        <ecNumber evidence="3">3.6.1.27</ecNumber>
    </submittedName>
</protein>
<dbReference type="Gene3D" id="1.20.144.10">
    <property type="entry name" value="Phosphatidic acid phosphatase type 2/haloperoxidase"/>
    <property type="match status" value="1"/>
</dbReference>
<feature type="transmembrane region" description="Helical" evidence="1">
    <location>
        <begin position="29"/>
        <end position="50"/>
    </location>
</feature>
<comment type="caution">
    <text evidence="3">The sequence shown here is derived from an EMBL/GenBank/DDBJ whole genome shotgun (WGS) entry which is preliminary data.</text>
</comment>
<organism evidence="3 4">
    <name type="scientific">Carboxydothermus ferrireducens DSM 11255</name>
    <dbReference type="NCBI Taxonomy" id="1119529"/>
    <lineage>
        <taxon>Bacteria</taxon>
        <taxon>Bacillati</taxon>
        <taxon>Bacillota</taxon>
        <taxon>Clostridia</taxon>
        <taxon>Thermoanaerobacterales</taxon>
        <taxon>Thermoanaerobacteraceae</taxon>
        <taxon>Carboxydothermus</taxon>
    </lineage>
</organism>
<keyword evidence="1" id="KW-0812">Transmembrane</keyword>
<keyword evidence="3" id="KW-0378">Hydrolase</keyword>
<evidence type="ECO:0000256" key="1">
    <source>
        <dbReference type="SAM" id="Phobius"/>
    </source>
</evidence>
<feature type="domain" description="Phosphatidic acid phosphatase type 2/haloperoxidase" evidence="2">
    <location>
        <begin position="56"/>
        <end position="167"/>
    </location>
</feature>
<dbReference type="EC" id="3.6.1.27" evidence="3"/>
<sequence length="178" mass="20656">MAKSRYEVNERVFWLIYGMAQKNIYLDKVMVFFSRGGIYFYWLIMLYLFFTGDLKVKFYLFKTGVVGLIAVYLAKYLGRRYYFPRPFVEKGIKPLYPHAADSSFPSDHITGAVALTMGIWEVAKVAGVIALAYVVFLMISRVYVGHHYFRDVLAGAFLGGIVYYLLHFVFRLLIDIFV</sequence>
<keyword evidence="1" id="KW-0472">Membrane</keyword>
<feature type="transmembrane region" description="Helical" evidence="1">
    <location>
        <begin position="152"/>
        <end position="174"/>
    </location>
</feature>
<dbReference type="Proteomes" id="UP000604066">
    <property type="component" value="Unassembled WGS sequence"/>
</dbReference>
<reference evidence="3 4" key="1">
    <citation type="submission" date="2020-07" db="EMBL/GenBank/DDBJ databases">
        <title>Genomic Encyclopedia of Type Strains, Phase III (KMG-III): the genomes of soil and plant-associated and newly described type strains.</title>
        <authorList>
            <person name="Whitman W."/>
        </authorList>
    </citation>
    <scope>NUCLEOTIDE SEQUENCE [LARGE SCALE GENOMIC DNA]</scope>
    <source>
        <strain evidence="3 4">DSM 11255</strain>
    </source>
</reference>
<gene>
    <name evidence="3" type="ORF">HDG70_001184</name>
</gene>
<dbReference type="InterPro" id="IPR000326">
    <property type="entry name" value="PAP2/HPO"/>
</dbReference>
<accession>A0ABX2R8G6</accession>
<dbReference type="EMBL" id="JACCBS010000002">
    <property type="protein sequence ID" value="NYE57469.1"/>
    <property type="molecule type" value="Genomic_DNA"/>
</dbReference>
<dbReference type="InterPro" id="IPR036938">
    <property type="entry name" value="PAP2/HPO_sf"/>
</dbReference>